<keyword evidence="4 8" id="KW-0597">Phosphoprotein</keyword>
<dbReference type="InParanoid" id="Q7NPM2"/>
<dbReference type="InterPro" id="IPR003594">
    <property type="entry name" value="HATPase_dom"/>
</dbReference>
<dbReference type="SUPFAM" id="SSF55874">
    <property type="entry name" value="ATPase domain of HSP90 chaperone/DNA topoisomerase II/histidine kinase"/>
    <property type="match status" value="1"/>
</dbReference>
<dbReference type="InterPro" id="IPR003661">
    <property type="entry name" value="HisK_dim/P_dom"/>
</dbReference>
<evidence type="ECO:0000259" key="10">
    <source>
        <dbReference type="PROSITE" id="PS50109"/>
    </source>
</evidence>
<evidence type="ECO:0000256" key="6">
    <source>
        <dbReference type="ARBA" id="ARBA00023012"/>
    </source>
</evidence>
<dbReference type="InterPro" id="IPR036097">
    <property type="entry name" value="HisK_dim/P_sf"/>
</dbReference>
<evidence type="ECO:0000256" key="9">
    <source>
        <dbReference type="SAM" id="Coils"/>
    </source>
</evidence>
<dbReference type="eggNOG" id="COG2205">
    <property type="taxonomic scope" value="Bacteria"/>
</dbReference>
<dbReference type="InterPro" id="IPR011006">
    <property type="entry name" value="CheY-like_superfamily"/>
</dbReference>
<reference evidence="13 14" key="2">
    <citation type="journal article" date="2003" name="DNA Res.">
        <title>Complete genome structure of Gloeobacter violaceus PCC 7421, a cyanobacterium that lacks thylakoids (supplement).</title>
        <authorList>
            <person name="Nakamura Y."/>
            <person name="Kaneko T."/>
            <person name="Sato S."/>
            <person name="Mimuro M."/>
            <person name="Miyashita H."/>
            <person name="Tsuchiya T."/>
            <person name="Sasamoto S."/>
            <person name="Watanabe A."/>
            <person name="Kawashima K."/>
            <person name="Kishida Y."/>
            <person name="Kiyokawa C."/>
            <person name="Kohara M."/>
            <person name="Matsumoto M."/>
            <person name="Matsuno A."/>
            <person name="Nakazaki N."/>
            <person name="Shimpo S."/>
            <person name="Takeuchi C."/>
            <person name="Yamada M."/>
            <person name="Tabata S."/>
        </authorList>
    </citation>
    <scope>NUCLEOTIDE SEQUENCE [LARGE SCALE GENOMIC DNA]</scope>
    <source>
        <strain evidence="14">ATCC 29082 / PCC 7421</strain>
    </source>
</reference>
<name>Q7NPM2_GLOVI</name>
<dbReference type="SUPFAM" id="SSF55785">
    <property type="entry name" value="PYP-like sensor domain (PAS domain)"/>
    <property type="match status" value="1"/>
</dbReference>
<dbReference type="InterPro" id="IPR036890">
    <property type="entry name" value="HATPase_C_sf"/>
</dbReference>
<evidence type="ECO:0000259" key="12">
    <source>
        <dbReference type="PROSITE" id="PS50112"/>
    </source>
</evidence>
<evidence type="ECO:0000313" key="14">
    <source>
        <dbReference type="Proteomes" id="UP000000557"/>
    </source>
</evidence>
<dbReference type="SUPFAM" id="SSF52172">
    <property type="entry name" value="CheY-like"/>
    <property type="match status" value="1"/>
</dbReference>
<dbReference type="PANTHER" id="PTHR45339">
    <property type="entry name" value="HYBRID SIGNAL TRANSDUCTION HISTIDINE KINASE J"/>
    <property type="match status" value="1"/>
</dbReference>
<reference evidence="13 14" key="1">
    <citation type="journal article" date="2003" name="DNA Res.">
        <title>Complete genome structure of Gloeobacter violaceus PCC 7421, a cyanobacterium that lacks thylakoids.</title>
        <authorList>
            <person name="Nakamura Y."/>
            <person name="Kaneko T."/>
            <person name="Sato S."/>
            <person name="Mimuro M."/>
            <person name="Miyashita H."/>
            <person name="Tsuchiya T."/>
            <person name="Sasamoto S."/>
            <person name="Watanabe A."/>
            <person name="Kawashima K."/>
            <person name="Kishida Y."/>
            <person name="Kiyokawa C."/>
            <person name="Kohara M."/>
            <person name="Matsumoto M."/>
            <person name="Matsuno A."/>
            <person name="Nakazaki N."/>
            <person name="Shimpo S."/>
            <person name="Takeuchi C."/>
            <person name="Yamada M."/>
            <person name="Tabata S."/>
        </authorList>
    </citation>
    <scope>NUCLEOTIDE SEQUENCE [LARGE SCALE GENOMIC DNA]</scope>
    <source>
        <strain evidence="14">ATCC 29082 / PCC 7421</strain>
    </source>
</reference>
<dbReference type="EC" id="2.7.13.3" evidence="3"/>
<dbReference type="InterPro" id="IPR001789">
    <property type="entry name" value="Sig_transdc_resp-reg_receiver"/>
</dbReference>
<evidence type="ECO:0000256" key="3">
    <source>
        <dbReference type="ARBA" id="ARBA00012438"/>
    </source>
</evidence>
<dbReference type="InterPro" id="IPR004358">
    <property type="entry name" value="Sig_transdc_His_kin-like_C"/>
</dbReference>
<dbReference type="CDD" id="cd16922">
    <property type="entry name" value="HATPase_EvgS-ArcB-TorS-like"/>
    <property type="match status" value="1"/>
</dbReference>
<dbReference type="SMART" id="SM00388">
    <property type="entry name" value="HisKA"/>
    <property type="match status" value="1"/>
</dbReference>
<dbReference type="Gene3D" id="3.30.450.20">
    <property type="entry name" value="PAS domain"/>
    <property type="match status" value="1"/>
</dbReference>
<dbReference type="Gene3D" id="3.40.50.2300">
    <property type="match status" value="1"/>
</dbReference>
<evidence type="ECO:0000256" key="7">
    <source>
        <dbReference type="ARBA" id="ARBA00074306"/>
    </source>
</evidence>
<accession>Q7NPM2</accession>
<dbReference type="PRINTS" id="PR00344">
    <property type="entry name" value="BCTRLSENSOR"/>
</dbReference>
<dbReference type="InterPro" id="IPR000014">
    <property type="entry name" value="PAS"/>
</dbReference>
<dbReference type="InterPro" id="IPR013656">
    <property type="entry name" value="PAS_4"/>
</dbReference>
<dbReference type="PROSITE" id="PS50110">
    <property type="entry name" value="RESPONSE_REGULATORY"/>
    <property type="match status" value="1"/>
</dbReference>
<protein>
    <recommendedName>
        <fullName evidence="7">Circadian input-output histidine kinase CikA</fullName>
        <ecNumber evidence="3">2.7.13.3</ecNumber>
    </recommendedName>
</protein>
<dbReference type="EMBL" id="BA000045">
    <property type="protein sequence ID" value="BAC87974.1"/>
    <property type="molecule type" value="Genomic_DNA"/>
</dbReference>
<evidence type="ECO:0000256" key="2">
    <source>
        <dbReference type="ARBA" id="ARBA00006402"/>
    </source>
</evidence>
<keyword evidence="9" id="KW-0175">Coiled coil</keyword>
<evidence type="ECO:0000256" key="4">
    <source>
        <dbReference type="ARBA" id="ARBA00022553"/>
    </source>
</evidence>
<dbReference type="eggNOG" id="COG2203">
    <property type="taxonomic scope" value="Bacteria"/>
</dbReference>
<dbReference type="HOGENOM" id="CLU_000445_114_15_3"/>
<evidence type="ECO:0000256" key="5">
    <source>
        <dbReference type="ARBA" id="ARBA00022777"/>
    </source>
</evidence>
<dbReference type="Pfam" id="PF00512">
    <property type="entry name" value="HisKA"/>
    <property type="match status" value="1"/>
</dbReference>
<dbReference type="KEGG" id="gvi:glr0033"/>
<organism evidence="13 14">
    <name type="scientific">Gloeobacter violaceus (strain ATCC 29082 / PCC 7421)</name>
    <dbReference type="NCBI Taxonomy" id="251221"/>
    <lineage>
        <taxon>Bacteria</taxon>
        <taxon>Bacillati</taxon>
        <taxon>Cyanobacteriota</taxon>
        <taxon>Cyanophyceae</taxon>
        <taxon>Gloeobacterales</taxon>
        <taxon>Gloeobacteraceae</taxon>
        <taxon>Gloeobacter</taxon>
    </lineage>
</organism>
<dbReference type="SUPFAM" id="SSF55781">
    <property type="entry name" value="GAF domain-like"/>
    <property type="match status" value="1"/>
</dbReference>
<dbReference type="PROSITE" id="PS50112">
    <property type="entry name" value="PAS"/>
    <property type="match status" value="1"/>
</dbReference>
<dbReference type="Gene3D" id="1.10.287.130">
    <property type="match status" value="1"/>
</dbReference>
<dbReference type="InterPro" id="IPR005467">
    <property type="entry name" value="His_kinase_dom"/>
</dbReference>
<feature type="domain" description="PAS" evidence="12">
    <location>
        <begin position="111"/>
        <end position="166"/>
    </location>
</feature>
<comment type="catalytic activity">
    <reaction evidence="1">
        <text>ATP + protein L-histidine = ADP + protein N-phospho-L-histidine.</text>
        <dbReference type="EC" id="2.7.13.3"/>
    </reaction>
</comment>
<dbReference type="Proteomes" id="UP000000557">
    <property type="component" value="Chromosome"/>
</dbReference>
<dbReference type="SMART" id="SM00448">
    <property type="entry name" value="REC"/>
    <property type="match status" value="1"/>
</dbReference>
<evidence type="ECO:0000256" key="1">
    <source>
        <dbReference type="ARBA" id="ARBA00000085"/>
    </source>
</evidence>
<dbReference type="STRING" id="251221.gene:10757502"/>
<dbReference type="GO" id="GO:0000155">
    <property type="term" value="F:phosphorelay sensor kinase activity"/>
    <property type="evidence" value="ECO:0007669"/>
    <property type="project" value="InterPro"/>
</dbReference>
<evidence type="ECO:0000259" key="11">
    <source>
        <dbReference type="PROSITE" id="PS50110"/>
    </source>
</evidence>
<dbReference type="FunFam" id="1.10.287.130:FF:000158">
    <property type="entry name" value="Hybrid sensor histidine kinase/response regulator"/>
    <property type="match status" value="1"/>
</dbReference>
<dbReference type="AlphaFoldDB" id="Q7NPM2"/>
<keyword evidence="5" id="KW-0418">Kinase</keyword>
<keyword evidence="5" id="KW-0808">Transferase</keyword>
<dbReference type="InterPro" id="IPR035965">
    <property type="entry name" value="PAS-like_dom_sf"/>
</dbReference>
<dbReference type="SMART" id="SM00387">
    <property type="entry name" value="HATPase_c"/>
    <property type="match status" value="1"/>
</dbReference>
<dbReference type="CDD" id="cd17546">
    <property type="entry name" value="REC_hyHK_CKI1_RcsC-like"/>
    <property type="match status" value="1"/>
</dbReference>
<dbReference type="PROSITE" id="PS50109">
    <property type="entry name" value="HIS_KIN"/>
    <property type="match status" value="1"/>
</dbReference>
<dbReference type="Pfam" id="PF02518">
    <property type="entry name" value="HATPase_c"/>
    <property type="match status" value="1"/>
</dbReference>
<feature type="coiled-coil region" evidence="9">
    <location>
        <begin position="252"/>
        <end position="314"/>
    </location>
</feature>
<dbReference type="PhylomeDB" id="Q7NPM2"/>
<feature type="domain" description="Histidine kinase" evidence="10">
    <location>
        <begin position="321"/>
        <end position="542"/>
    </location>
</feature>
<comment type="similarity">
    <text evidence="2">In the N-terminal section; belongs to the phytochrome family.</text>
</comment>
<evidence type="ECO:0000313" key="13">
    <source>
        <dbReference type="EMBL" id="BAC87974.1"/>
    </source>
</evidence>
<dbReference type="Gene3D" id="3.30.565.10">
    <property type="entry name" value="Histidine kinase-like ATPase, C-terminal domain"/>
    <property type="match status" value="1"/>
</dbReference>
<dbReference type="Pfam" id="PF08448">
    <property type="entry name" value="PAS_4"/>
    <property type="match status" value="1"/>
</dbReference>
<dbReference type="FunFam" id="3.30.565.10:FF:000010">
    <property type="entry name" value="Sensor histidine kinase RcsC"/>
    <property type="match status" value="1"/>
</dbReference>
<dbReference type="OrthoDB" id="5389090at2"/>
<proteinExistence type="inferred from homology"/>
<dbReference type="eggNOG" id="COG0784">
    <property type="taxonomic scope" value="Bacteria"/>
</dbReference>
<evidence type="ECO:0000256" key="8">
    <source>
        <dbReference type="PROSITE-ProRule" id="PRU00169"/>
    </source>
</evidence>
<dbReference type="SUPFAM" id="SSF47384">
    <property type="entry name" value="Homodimeric domain of signal transducing histidine kinase"/>
    <property type="match status" value="1"/>
</dbReference>
<sequence>MREALALSTAQICINNYQNFAVDPLLRRQPPVQVLRVLSSAELEACFSRSPWKFVAAVPIFCNGTLAGNLWICDEQERLLSAAQSALLEHAAGLVGERLEAEERLDEIHQRNLMYEKYIEMAPDQIGLLDSELRTLTVNAALSRFSGMPKEWILGKSLWEMGIPESILAQMADWEQLIRRVFETGEPGTTSFAYSVGDASCKLYCYSLAVPQFNCRGEVVAVLNITYDRAALEMPFNPEDWAGMGEQLMREVAAHRVTQEELARLNAELEERVRERTVRYKLLNQKLRAEIGERQRIEVELQAAQARAEAAARAKSDFLAAASHELRTPMHGIISMTDLLLESDLGAEQRELAAIIGYCGETMLSLINNILDISKIEAGRMELDVVPFELPRLIDSVVAMFAEQLRSKDLRLQVLIDPEVPAQLEGDPVRLAQVLTNLVGNSLKFTPRGQIAIRVHPAAQGGDDLRLRFEVVDTGIGMAPETTGRLFQSFFQADTSTTRKYGGTGLGLAISRQLVELMGGQIGVESRLEQGSTFWFVLPLKVSAPVEPPPPSAPMTVRLPQYGPILIVEDNAVNQKVLLRHLERLGCGAEVAETGAEALTVLASRSFALVLMDCQMPVMDGFQATAEIRRREDSARRTPIVGITANASAGVYDLCLAAGMDDCLIKPVRRDQLTAAIERWALPVVGTEWATG</sequence>
<keyword evidence="6" id="KW-0902">Two-component regulatory system</keyword>
<dbReference type="CDD" id="cd00082">
    <property type="entry name" value="HisKA"/>
    <property type="match status" value="1"/>
</dbReference>
<dbReference type="PANTHER" id="PTHR45339:SF1">
    <property type="entry name" value="HYBRID SIGNAL TRANSDUCTION HISTIDINE KINASE J"/>
    <property type="match status" value="1"/>
</dbReference>
<gene>
    <name evidence="13" type="ordered locus">glr0033</name>
</gene>
<keyword evidence="14" id="KW-1185">Reference proteome</keyword>
<dbReference type="Pfam" id="PF00072">
    <property type="entry name" value="Response_reg"/>
    <property type="match status" value="1"/>
</dbReference>
<feature type="modified residue" description="4-aspartylphosphate" evidence="8">
    <location>
        <position position="613"/>
    </location>
</feature>
<dbReference type="EnsemblBacteria" id="BAC87974">
    <property type="protein sequence ID" value="BAC87974"/>
    <property type="gene ID" value="BAC87974"/>
</dbReference>
<feature type="domain" description="Response regulatory" evidence="11">
    <location>
        <begin position="564"/>
        <end position="681"/>
    </location>
</feature>